<keyword evidence="7" id="KW-1185">Reference proteome</keyword>
<dbReference type="Proteomes" id="UP000019678">
    <property type="component" value="Unassembled WGS sequence"/>
</dbReference>
<keyword evidence="4" id="KW-1015">Disulfide bond</keyword>
<dbReference type="NCBIfam" id="TIGR02232">
    <property type="entry name" value="myxo_disulf_rpt"/>
    <property type="match status" value="2"/>
</dbReference>
<dbReference type="GO" id="GO:0005085">
    <property type="term" value="F:guanyl-nucleotide exchange factor activity"/>
    <property type="evidence" value="ECO:0007669"/>
    <property type="project" value="TreeGrafter"/>
</dbReference>
<dbReference type="SUPFAM" id="SSF50985">
    <property type="entry name" value="RCC1/BLIP-II"/>
    <property type="match status" value="1"/>
</dbReference>
<evidence type="ECO:0000256" key="4">
    <source>
        <dbReference type="ARBA" id="ARBA00023157"/>
    </source>
</evidence>
<dbReference type="InterPro" id="IPR000408">
    <property type="entry name" value="Reg_chr_condens"/>
</dbReference>
<dbReference type="eggNOG" id="COG5184">
    <property type="taxonomic scope" value="Bacteria"/>
</dbReference>
<comment type="caution">
    <text evidence="6">The sequence shown here is derived from an EMBL/GenBank/DDBJ whole genome shotgun (WGS) entry which is preliminary data.</text>
</comment>
<dbReference type="Pfam" id="PF13540">
    <property type="entry name" value="RCC1_2"/>
    <property type="match status" value="2"/>
</dbReference>
<dbReference type="AlphaFoldDB" id="A0A017T228"/>
<dbReference type="InterPro" id="IPR011936">
    <property type="entry name" value="Myxo_disulph_rpt"/>
</dbReference>
<dbReference type="EMBL" id="ASRX01000059">
    <property type="protein sequence ID" value="EYF02576.1"/>
    <property type="molecule type" value="Genomic_DNA"/>
</dbReference>
<dbReference type="Gene3D" id="2.130.10.30">
    <property type="entry name" value="Regulator of chromosome condensation 1/beta-lactamase-inhibitor protein II"/>
    <property type="match status" value="3"/>
</dbReference>
<evidence type="ECO:0000256" key="3">
    <source>
        <dbReference type="ARBA" id="ARBA00022737"/>
    </source>
</evidence>
<gene>
    <name evidence="6" type="ORF">CAP_6783</name>
</gene>
<evidence type="ECO:0000313" key="6">
    <source>
        <dbReference type="EMBL" id="EYF02576.1"/>
    </source>
</evidence>
<reference evidence="6 7" key="1">
    <citation type="submission" date="2013-05" db="EMBL/GenBank/DDBJ databases">
        <title>Genome assembly of Chondromyces apiculatus DSM 436.</title>
        <authorList>
            <person name="Sharma G."/>
            <person name="Khatri I."/>
            <person name="Kaur C."/>
            <person name="Mayilraj S."/>
            <person name="Subramanian S."/>
        </authorList>
    </citation>
    <scope>NUCLEOTIDE SEQUENCE [LARGE SCALE GENOMIC DNA]</scope>
    <source>
        <strain evidence="6 7">DSM 436</strain>
    </source>
</reference>
<accession>A0A017T228</accession>
<dbReference type="InterPro" id="IPR058923">
    <property type="entry name" value="RCC1-like_dom"/>
</dbReference>
<keyword evidence="1" id="KW-0344">Guanine-nucleotide releasing factor</keyword>
<protein>
    <submittedName>
        <fullName evidence="6">BNR repeat domain protein</fullName>
    </submittedName>
</protein>
<evidence type="ECO:0000256" key="2">
    <source>
        <dbReference type="ARBA" id="ARBA00022729"/>
    </source>
</evidence>
<dbReference type="Pfam" id="PF25390">
    <property type="entry name" value="WD40_RLD"/>
    <property type="match status" value="1"/>
</dbReference>
<dbReference type="Pfam" id="PF13948">
    <property type="entry name" value="DUF4215"/>
    <property type="match status" value="1"/>
</dbReference>
<dbReference type="PROSITE" id="PS50012">
    <property type="entry name" value="RCC1_3"/>
    <property type="match status" value="6"/>
</dbReference>
<organism evidence="6 7">
    <name type="scientific">Chondromyces apiculatus DSM 436</name>
    <dbReference type="NCBI Taxonomy" id="1192034"/>
    <lineage>
        <taxon>Bacteria</taxon>
        <taxon>Pseudomonadati</taxon>
        <taxon>Myxococcota</taxon>
        <taxon>Polyangia</taxon>
        <taxon>Polyangiales</taxon>
        <taxon>Polyangiaceae</taxon>
        <taxon>Chondromyces</taxon>
    </lineage>
</organism>
<dbReference type="PANTHER" id="PTHR45982">
    <property type="entry name" value="REGULATOR OF CHROMOSOME CONDENSATION"/>
    <property type="match status" value="1"/>
</dbReference>
<keyword evidence="3" id="KW-0677">Repeat</keyword>
<dbReference type="STRING" id="1192034.CAP_6783"/>
<evidence type="ECO:0000256" key="1">
    <source>
        <dbReference type="ARBA" id="ARBA00022658"/>
    </source>
</evidence>
<evidence type="ECO:0000259" key="5">
    <source>
        <dbReference type="Pfam" id="PF25390"/>
    </source>
</evidence>
<dbReference type="RefSeq" id="WP_044247392.1">
    <property type="nucleotide sequence ID" value="NZ_ASRX01000059.1"/>
</dbReference>
<sequence>MCGDGVISAGEACDDGNTIDCDGCRANCSAAETGCGDGFLCGAESCDDGNTSGGDGCSSTCAGEAILSIATGESHGCALLAAGDVKCWGFNTAGRLGLGDTAHRGDAAGEMGTDLPAVDLGVGRTAVAIAAGGSHTCALLDDTSVKCWGSNAFGELGQGDVASRGDAPGEMGDALPPIDFGSGPAVTALSVGYRHACALFSDGSVKCWGSGQGGRLGLGTTTSRGDGPGEMGAALPTVDLGTGHTAKAIAVGGFHTCAILDDDSVKCWGANGRGQLGLGDLASRGAAAGEMGDDLPIVDLGTGRTAVAIATGNEHTCALLDDGALKCWGNGFNGRLGTGDQEHRGDDPGEMGDALLAIDLGLGAGQTVIGVTAGDFHTCARLTGGAVKCWGMGTYGQLGLGDNQHRGDATGEMGATLPALDLGAGLTVGTLRAGAQHTCALLGNGALKCWGNGTFGRLGLGNTSTRGDGAGEMGDALPVVTLF</sequence>
<dbReference type="InterPro" id="IPR009091">
    <property type="entry name" value="RCC1/BLIP-II"/>
</dbReference>
<dbReference type="GO" id="GO:0005737">
    <property type="term" value="C:cytoplasm"/>
    <property type="evidence" value="ECO:0007669"/>
    <property type="project" value="TreeGrafter"/>
</dbReference>
<dbReference type="eggNOG" id="COG0402">
    <property type="taxonomic scope" value="Bacteria"/>
</dbReference>
<name>A0A017T228_9BACT</name>
<dbReference type="PRINTS" id="PR00633">
    <property type="entry name" value="RCCNDNSATION"/>
</dbReference>
<proteinExistence type="predicted"/>
<evidence type="ECO:0000313" key="7">
    <source>
        <dbReference type="Proteomes" id="UP000019678"/>
    </source>
</evidence>
<keyword evidence="2" id="KW-0732">Signal</keyword>
<dbReference type="PANTHER" id="PTHR45982:SF1">
    <property type="entry name" value="REGULATOR OF CHROMOSOME CONDENSATION"/>
    <property type="match status" value="1"/>
</dbReference>
<feature type="domain" description="RCC1-like" evidence="5">
    <location>
        <begin position="60"/>
        <end position="343"/>
    </location>
</feature>
<dbReference type="InterPro" id="IPR051553">
    <property type="entry name" value="Ran_GTPase-activating"/>
</dbReference>